<dbReference type="InterPro" id="IPR008756">
    <property type="entry name" value="Peptidase_M56"/>
</dbReference>
<dbReference type="Pfam" id="PF05569">
    <property type="entry name" value="Peptidase_M56"/>
    <property type="match status" value="1"/>
</dbReference>
<dbReference type="NCBIfam" id="TIGR01352">
    <property type="entry name" value="tonB_Cterm"/>
    <property type="match status" value="1"/>
</dbReference>
<evidence type="ECO:0000256" key="5">
    <source>
        <dbReference type="ARBA" id="ARBA00022519"/>
    </source>
</evidence>
<dbReference type="PRINTS" id="PR01374">
    <property type="entry name" value="TONBPROTEIN"/>
</dbReference>
<dbReference type="Pfam" id="PF03544">
    <property type="entry name" value="TonB_C"/>
    <property type="match status" value="1"/>
</dbReference>
<evidence type="ECO:0000256" key="3">
    <source>
        <dbReference type="ARBA" id="ARBA00022448"/>
    </source>
</evidence>
<proteinExistence type="inferred from homology"/>
<comment type="caution">
    <text evidence="13">The sequence shown here is derived from an EMBL/GenBank/DDBJ whole genome shotgun (WGS) entry which is preliminary data.</text>
</comment>
<evidence type="ECO:0000256" key="8">
    <source>
        <dbReference type="ARBA" id="ARBA00022989"/>
    </source>
</evidence>
<dbReference type="GO" id="GO:0055085">
    <property type="term" value="P:transmembrane transport"/>
    <property type="evidence" value="ECO:0007669"/>
    <property type="project" value="InterPro"/>
</dbReference>
<dbReference type="Proteomes" id="UP000029556">
    <property type="component" value="Unassembled WGS sequence"/>
</dbReference>
<keyword evidence="13" id="KW-0675">Receptor</keyword>
<dbReference type="RefSeq" id="WP_036874231.1">
    <property type="nucleotide sequence ID" value="NZ_JRNN01000078.1"/>
</dbReference>
<comment type="similarity">
    <text evidence="2">Belongs to the TonB family.</text>
</comment>
<dbReference type="OrthoDB" id="9814002at2"/>
<feature type="transmembrane region" description="Helical" evidence="11">
    <location>
        <begin position="265"/>
        <end position="283"/>
    </location>
</feature>
<dbReference type="GO" id="GO:0030288">
    <property type="term" value="C:outer membrane-bounded periplasmic space"/>
    <property type="evidence" value="ECO:0007669"/>
    <property type="project" value="InterPro"/>
</dbReference>
<feature type="transmembrane region" description="Helical" evidence="11">
    <location>
        <begin position="6"/>
        <end position="23"/>
    </location>
</feature>
<keyword evidence="6 11" id="KW-0812">Transmembrane</keyword>
<dbReference type="GO" id="GO:0015031">
    <property type="term" value="P:protein transport"/>
    <property type="evidence" value="ECO:0007669"/>
    <property type="project" value="UniProtKB-KW"/>
</dbReference>
<dbReference type="GO" id="GO:0031992">
    <property type="term" value="F:energy transducer activity"/>
    <property type="evidence" value="ECO:0007669"/>
    <property type="project" value="InterPro"/>
</dbReference>
<evidence type="ECO:0000256" key="9">
    <source>
        <dbReference type="ARBA" id="ARBA00023136"/>
    </source>
</evidence>
<dbReference type="Gene3D" id="3.30.1150.10">
    <property type="match status" value="1"/>
</dbReference>
<keyword evidence="9 11" id="KW-0472">Membrane</keyword>
<dbReference type="PROSITE" id="PS52015">
    <property type="entry name" value="TONB_CTD"/>
    <property type="match status" value="1"/>
</dbReference>
<evidence type="ECO:0000256" key="6">
    <source>
        <dbReference type="ARBA" id="ARBA00022692"/>
    </source>
</evidence>
<feature type="region of interest" description="Disordered" evidence="10">
    <location>
        <begin position="308"/>
        <end position="328"/>
    </location>
</feature>
<evidence type="ECO:0000256" key="10">
    <source>
        <dbReference type="SAM" id="MobiDB-lite"/>
    </source>
</evidence>
<dbReference type="FunFam" id="3.30.1150.10:FF:000002">
    <property type="entry name" value="Energy transducer TonB"/>
    <property type="match status" value="1"/>
</dbReference>
<dbReference type="SUPFAM" id="SSF74653">
    <property type="entry name" value="TolA/TonB C-terminal domain"/>
    <property type="match status" value="1"/>
</dbReference>
<dbReference type="EMBL" id="JRNN01000078">
    <property type="protein sequence ID" value="KGF33854.1"/>
    <property type="molecule type" value="Genomic_DNA"/>
</dbReference>
<dbReference type="InterPro" id="IPR051045">
    <property type="entry name" value="TonB-dependent_transducer"/>
</dbReference>
<evidence type="ECO:0000256" key="7">
    <source>
        <dbReference type="ARBA" id="ARBA00022927"/>
    </source>
</evidence>
<feature type="compositionally biased region" description="Basic residues" evidence="10">
    <location>
        <begin position="312"/>
        <end position="324"/>
    </location>
</feature>
<dbReference type="PANTHER" id="PTHR33446">
    <property type="entry name" value="PROTEIN TONB-RELATED"/>
    <property type="match status" value="1"/>
</dbReference>
<evidence type="ECO:0000256" key="1">
    <source>
        <dbReference type="ARBA" id="ARBA00004383"/>
    </source>
</evidence>
<evidence type="ECO:0000256" key="11">
    <source>
        <dbReference type="SAM" id="Phobius"/>
    </source>
</evidence>
<protein>
    <submittedName>
        <fullName evidence="13">TonB-dependent receptor</fullName>
    </submittedName>
</protein>
<name>A0A096BL43_9BACT</name>
<gene>
    <name evidence="13" type="ORF">HMPREF2137_10590</name>
</gene>
<dbReference type="CDD" id="cd07341">
    <property type="entry name" value="M56_BlaR1_MecR1_like"/>
    <property type="match status" value="1"/>
</dbReference>
<organism evidence="13 14">
    <name type="scientific">Hoylesella buccalis DNF00853</name>
    <dbReference type="NCBI Taxonomy" id="1401074"/>
    <lineage>
        <taxon>Bacteria</taxon>
        <taxon>Pseudomonadati</taxon>
        <taxon>Bacteroidota</taxon>
        <taxon>Bacteroidia</taxon>
        <taxon>Bacteroidales</taxon>
        <taxon>Prevotellaceae</taxon>
        <taxon>Hoylesella</taxon>
    </lineage>
</organism>
<evidence type="ECO:0000256" key="4">
    <source>
        <dbReference type="ARBA" id="ARBA00022475"/>
    </source>
</evidence>
<feature type="transmembrane region" description="Helical" evidence="11">
    <location>
        <begin position="93"/>
        <end position="118"/>
    </location>
</feature>
<feature type="domain" description="TonB C-terminal" evidence="12">
    <location>
        <begin position="348"/>
        <end position="438"/>
    </location>
</feature>
<evidence type="ECO:0000313" key="14">
    <source>
        <dbReference type="Proteomes" id="UP000029556"/>
    </source>
</evidence>
<evidence type="ECO:0000313" key="13">
    <source>
        <dbReference type="EMBL" id="KGF33854.1"/>
    </source>
</evidence>
<dbReference type="AlphaFoldDB" id="A0A096BL43"/>
<dbReference type="GO" id="GO:0098797">
    <property type="term" value="C:plasma membrane protein complex"/>
    <property type="evidence" value="ECO:0007669"/>
    <property type="project" value="TreeGrafter"/>
</dbReference>
<keyword evidence="3" id="KW-0813">Transport</keyword>
<comment type="subcellular location">
    <subcellularLocation>
        <location evidence="1">Cell inner membrane</location>
        <topology evidence="1">Single-pass membrane protein</topology>
        <orientation evidence="1">Periplasmic side</orientation>
    </subcellularLocation>
</comment>
<dbReference type="InterPro" id="IPR006260">
    <property type="entry name" value="TonB/TolA_C"/>
</dbReference>
<dbReference type="InterPro" id="IPR037682">
    <property type="entry name" value="TonB_C"/>
</dbReference>
<accession>A0A096BL43</accession>
<keyword evidence="4" id="KW-1003">Cell membrane</keyword>
<evidence type="ECO:0000256" key="2">
    <source>
        <dbReference type="ARBA" id="ARBA00006555"/>
    </source>
</evidence>
<reference evidence="13 14" key="1">
    <citation type="submission" date="2014-07" db="EMBL/GenBank/DDBJ databases">
        <authorList>
            <person name="McCorrison J."/>
            <person name="Sanka R."/>
            <person name="Torralba M."/>
            <person name="Gillis M."/>
            <person name="Haft D.H."/>
            <person name="Methe B."/>
            <person name="Sutton G."/>
            <person name="Nelson K.E."/>
        </authorList>
    </citation>
    <scope>NUCLEOTIDE SEQUENCE [LARGE SCALE GENOMIC DNA]</scope>
    <source>
        <strain evidence="13 14">DNF00853</strain>
    </source>
</reference>
<evidence type="ECO:0000259" key="12">
    <source>
        <dbReference type="PROSITE" id="PS52015"/>
    </source>
</evidence>
<sequence length="438" mass="50113">MLIYLVKVNIALILLYGFYQMFCAKDTFFGWRRSLLLGIYAIAFLVPLMPTIDWLMTAETSHGMALTYRQVVLPELTVGAEKTELTWMNVAQWIYIGVAAILLLRMLVQIGMIVAMIIRTKTREIDGCKVHIIKGKGSPFSFFQWIFVNPDAQTPVQLHEILVHEQTHARQWHSIDIICSELFTIVCWMNPFAWLLRREVRMNIEYLADHRVVTNGINSKTYQYHLLGLSYQKNVATISNNFNVLPLKKRIKMMNKRRTKPVGKVKYLFFLPLVAALLAASNIESIARSISEQPTIVKKDAVKVLRQTQPQKPKKKQMPVKTQKKGGTVKDNDDKVYSVSSVMPQYEGGIPALMNFLATNMKYPVEAQKKKIEGCVIVSFVVEKDGSLSDFKVVRSIDPLLDAEALRVAKLQKKWKPGYEKGKPVRVQYTLPITFKLK</sequence>
<keyword evidence="5" id="KW-0997">Cell inner membrane</keyword>
<dbReference type="InterPro" id="IPR003538">
    <property type="entry name" value="TonB"/>
</dbReference>
<keyword evidence="7" id="KW-0653">Protein transport</keyword>
<dbReference type="PANTHER" id="PTHR33446:SF2">
    <property type="entry name" value="PROTEIN TONB"/>
    <property type="match status" value="1"/>
</dbReference>
<feature type="transmembrane region" description="Helical" evidence="11">
    <location>
        <begin position="35"/>
        <end position="56"/>
    </location>
</feature>
<keyword evidence="8 11" id="KW-1133">Transmembrane helix</keyword>
<dbReference type="GO" id="GO:0015891">
    <property type="term" value="P:siderophore transport"/>
    <property type="evidence" value="ECO:0007669"/>
    <property type="project" value="InterPro"/>
</dbReference>